<dbReference type="Pfam" id="PF17854">
    <property type="entry name" value="FtsK_alpha"/>
    <property type="match status" value="1"/>
</dbReference>
<feature type="transmembrane region" description="Helical" evidence="7">
    <location>
        <begin position="43"/>
        <end position="63"/>
    </location>
</feature>
<feature type="region of interest" description="Disordered" evidence="6">
    <location>
        <begin position="201"/>
        <end position="220"/>
    </location>
</feature>
<dbReference type="Proteomes" id="UP000005868">
    <property type="component" value="Chromosome"/>
</dbReference>
<feature type="binding site" evidence="5">
    <location>
        <begin position="433"/>
        <end position="440"/>
    </location>
    <ligand>
        <name>ATP</name>
        <dbReference type="ChEBI" id="CHEBI:30616"/>
    </ligand>
</feature>
<dbReference type="SUPFAM" id="SSF52540">
    <property type="entry name" value="P-loop containing nucleoside triphosphate hydrolases"/>
    <property type="match status" value="1"/>
</dbReference>
<dbReference type="EMBL" id="CP003096">
    <property type="protein sequence ID" value="AER66748.1"/>
    <property type="molecule type" value="Genomic_DNA"/>
</dbReference>
<feature type="domain" description="FtsK" evidence="8">
    <location>
        <begin position="416"/>
        <end position="604"/>
    </location>
</feature>
<dbReference type="InterPro" id="IPR018541">
    <property type="entry name" value="Ftsk_gamma"/>
</dbReference>
<dbReference type="SUPFAM" id="SSF46785">
    <property type="entry name" value="Winged helix' DNA-binding domain"/>
    <property type="match status" value="1"/>
</dbReference>
<dbReference type="GO" id="GO:0003677">
    <property type="term" value="F:DNA binding"/>
    <property type="evidence" value="ECO:0007669"/>
    <property type="project" value="UniProtKB-KW"/>
</dbReference>
<dbReference type="GO" id="GO:0005524">
    <property type="term" value="F:ATP binding"/>
    <property type="evidence" value="ECO:0007669"/>
    <property type="project" value="UniProtKB-UniRule"/>
</dbReference>
<dbReference type="AlphaFoldDB" id="G7VA48"/>
<dbReference type="Gene3D" id="1.10.10.10">
    <property type="entry name" value="Winged helix-like DNA-binding domain superfamily/Winged helix DNA-binding domain"/>
    <property type="match status" value="1"/>
</dbReference>
<feature type="transmembrane region" description="Helical" evidence="7">
    <location>
        <begin position="75"/>
        <end position="99"/>
    </location>
</feature>
<dbReference type="Pfam" id="PF01580">
    <property type="entry name" value="FtsK_SpoIIIE"/>
    <property type="match status" value="1"/>
</dbReference>
<reference evidence="9 10" key="2">
    <citation type="journal article" date="2012" name="Stand. Genomic Sci.">
        <title>Genome sequence of the moderately thermophilic, amino-acid-degrading and sulfur-reducing bacterium Thermovirga lienii type strain (Cas60314(T)).</title>
        <authorList>
            <person name="Goker M."/>
            <person name="Saunders E."/>
            <person name="Lapidus A."/>
            <person name="Nolan M."/>
            <person name="Lucas S."/>
            <person name="Hammon N."/>
            <person name="Deshpande S."/>
            <person name="Cheng J.F."/>
            <person name="Han C."/>
            <person name="Tapia R."/>
            <person name="Goodwin L.A."/>
            <person name="Pitluck S."/>
            <person name="Liolios K."/>
            <person name="Mavromatis K."/>
            <person name="Pagani I."/>
            <person name="Ivanova N."/>
            <person name="Mikhailova N."/>
            <person name="Pati A."/>
            <person name="Chen A."/>
            <person name="Palaniappan K."/>
            <person name="Land M."/>
            <person name="Chang Y.J."/>
            <person name="Jeffries C.D."/>
            <person name="Brambilla E.M."/>
            <person name="Rohde M."/>
            <person name="Spring S."/>
            <person name="Detter J.C."/>
            <person name="Woyke T."/>
            <person name="Bristow J."/>
            <person name="Eisen J.A."/>
            <person name="Markowitz V."/>
            <person name="Hugenholtz P."/>
            <person name="Kyrpides N.C."/>
            <person name="Klenk H.P."/>
        </authorList>
    </citation>
    <scope>NUCLEOTIDE SEQUENCE [LARGE SCALE GENOMIC DNA]</scope>
    <source>
        <strain evidence="10">ATCC BAA-1197 / DSM 17291 / Cas60314</strain>
    </source>
</reference>
<dbReference type="InterPro" id="IPR041027">
    <property type="entry name" value="FtsK_alpha"/>
</dbReference>
<keyword evidence="2 5" id="KW-0547">Nucleotide-binding</keyword>
<protein>
    <submittedName>
        <fullName evidence="9">DNA translocase FtsK</fullName>
    </submittedName>
</protein>
<dbReference type="PANTHER" id="PTHR22683:SF41">
    <property type="entry name" value="DNA TRANSLOCASE FTSK"/>
    <property type="match status" value="1"/>
</dbReference>
<keyword evidence="7" id="KW-1133">Transmembrane helix</keyword>
<evidence type="ECO:0000259" key="8">
    <source>
        <dbReference type="PROSITE" id="PS50901"/>
    </source>
</evidence>
<evidence type="ECO:0000256" key="7">
    <source>
        <dbReference type="SAM" id="Phobius"/>
    </source>
</evidence>
<feature type="transmembrane region" description="Helical" evidence="7">
    <location>
        <begin position="146"/>
        <end position="179"/>
    </location>
</feature>
<comment type="similarity">
    <text evidence="1">Belongs to the FtsK/SpoIIIE/SftA family.</text>
</comment>
<feature type="compositionally biased region" description="Basic and acidic residues" evidence="6">
    <location>
        <begin position="203"/>
        <end position="220"/>
    </location>
</feature>
<accession>G7VA48</accession>
<dbReference type="InterPro" id="IPR050206">
    <property type="entry name" value="FtsK/SpoIIIE/SftA"/>
</dbReference>
<dbReference type="Gene3D" id="3.40.50.300">
    <property type="entry name" value="P-loop containing nucleotide triphosphate hydrolases"/>
    <property type="match status" value="1"/>
</dbReference>
<evidence type="ECO:0000256" key="2">
    <source>
        <dbReference type="ARBA" id="ARBA00022741"/>
    </source>
</evidence>
<organism evidence="9 10">
    <name type="scientific">Thermovirga lienii (strain ATCC BAA-1197 / DSM 17291 / Cas60314)</name>
    <dbReference type="NCBI Taxonomy" id="580340"/>
    <lineage>
        <taxon>Bacteria</taxon>
        <taxon>Thermotogati</taxon>
        <taxon>Synergistota</taxon>
        <taxon>Synergistia</taxon>
        <taxon>Synergistales</taxon>
        <taxon>Thermovirgaceae</taxon>
        <taxon>Thermovirga</taxon>
    </lineage>
</organism>
<dbReference type="SMART" id="SM00843">
    <property type="entry name" value="Ftsk_gamma"/>
    <property type="match status" value="1"/>
</dbReference>
<name>G7VA48_THELD</name>
<feature type="region of interest" description="Disordered" evidence="6">
    <location>
        <begin position="1"/>
        <end position="24"/>
    </location>
</feature>
<evidence type="ECO:0000256" key="3">
    <source>
        <dbReference type="ARBA" id="ARBA00022840"/>
    </source>
</evidence>
<dbReference type="InterPro" id="IPR036388">
    <property type="entry name" value="WH-like_DNA-bd_sf"/>
</dbReference>
<dbReference type="PANTHER" id="PTHR22683">
    <property type="entry name" value="SPORULATION PROTEIN RELATED"/>
    <property type="match status" value="1"/>
</dbReference>
<keyword evidence="7" id="KW-0472">Membrane</keyword>
<reference evidence="10" key="1">
    <citation type="submission" date="2011-10" db="EMBL/GenBank/DDBJ databases">
        <title>The complete genome of chromosome of Thermovirga lienii DSM 17291.</title>
        <authorList>
            <consortium name="US DOE Joint Genome Institute (JGI-PGF)"/>
            <person name="Lucas S."/>
            <person name="Copeland A."/>
            <person name="Lapidus A."/>
            <person name="Glavina del Rio T."/>
            <person name="Dalin E."/>
            <person name="Tice H."/>
            <person name="Bruce D."/>
            <person name="Goodwin L."/>
            <person name="Pitluck S."/>
            <person name="Peters L."/>
            <person name="Mikhailova N."/>
            <person name="Saunders E."/>
            <person name="Kyrpides N."/>
            <person name="Mavromatis K."/>
            <person name="Ivanova N."/>
            <person name="Last F.I."/>
            <person name="Brettin T."/>
            <person name="Detter J.C."/>
            <person name="Han C."/>
            <person name="Larimer F."/>
            <person name="Land M."/>
            <person name="Hauser L."/>
            <person name="Markowitz V."/>
            <person name="Cheng J.-F."/>
            <person name="Hugenholtz P."/>
            <person name="Woyke T."/>
            <person name="Wu D."/>
            <person name="Spring S."/>
            <person name="Schroeder M."/>
            <person name="Brambilla E.-M."/>
            <person name="Klenk H.-P."/>
            <person name="Eisen J.A."/>
        </authorList>
    </citation>
    <scope>NUCLEOTIDE SEQUENCE [LARGE SCALE GENOMIC DNA]</scope>
    <source>
        <strain evidence="10">ATCC BAA-1197 / DSM 17291 / Cas60314</strain>
    </source>
</reference>
<evidence type="ECO:0000256" key="5">
    <source>
        <dbReference type="PROSITE-ProRule" id="PRU00289"/>
    </source>
</evidence>
<feature type="transmembrane region" description="Helical" evidence="7">
    <location>
        <begin position="106"/>
        <end position="126"/>
    </location>
</feature>
<keyword evidence="7" id="KW-0812">Transmembrane</keyword>
<dbReference type="PROSITE" id="PS50901">
    <property type="entry name" value="FTSK"/>
    <property type="match status" value="1"/>
</dbReference>
<keyword evidence="4" id="KW-0238">DNA-binding</keyword>
<evidence type="ECO:0000256" key="4">
    <source>
        <dbReference type="ARBA" id="ARBA00023125"/>
    </source>
</evidence>
<dbReference type="STRING" id="580340.Tlie_1015"/>
<dbReference type="HOGENOM" id="CLU_001981_9_7_0"/>
<dbReference type="Pfam" id="PF09397">
    <property type="entry name" value="FtsK_gamma"/>
    <property type="match status" value="1"/>
</dbReference>
<dbReference type="KEGG" id="tli:Tlie_1015"/>
<evidence type="ECO:0000313" key="10">
    <source>
        <dbReference type="Proteomes" id="UP000005868"/>
    </source>
</evidence>
<keyword evidence="3 5" id="KW-0067">ATP-binding</keyword>
<keyword evidence="10" id="KW-1185">Reference proteome</keyword>
<evidence type="ECO:0000313" key="9">
    <source>
        <dbReference type="EMBL" id="AER66748.1"/>
    </source>
</evidence>
<dbReference type="eggNOG" id="COG1674">
    <property type="taxonomic scope" value="Bacteria"/>
</dbReference>
<dbReference type="OrthoDB" id="9807790at2"/>
<evidence type="ECO:0000256" key="1">
    <source>
        <dbReference type="ARBA" id="ARBA00006474"/>
    </source>
</evidence>
<sequence>MLGNVFFSRNQKQKKGSKKRDKAQQKIKEPFLTEGRLALCRNITLLLAILLDLYFIASYFSFYTGRIGHFLHKYIMLYGGGGAIIPLAFGLYCFIALLIKKPIPHFFRQLAATVLVYFALSLALHLYKTSKFPVLIKLRPWMTPGLYGQVISNSLLMFAGPFGTILFGFAAVFIALWLLDFISYGKIKLAMESLFKKAQSPQKDSKASQEDSHQTESDLRSPKVKDIVVRKHKGQEVGQFLVVEENSVECSNSLEAIDEEETAQQDSELPLTCEVEQGVFPPPLDILGPETFNSDKDLSQELIDQKSNNIIDTLREFNIEAQMAEVVVGPTVIQFRLQLAPGVKVSKVAALTNDLAVALGVANLRVEAPIPGTTYVGVEIPNPKRKPVHLRSIIQHKSFSESEGDLPIAIGTTVDGRHLTVPLEKLPHLLVAGTTGSGKSVFISSCITSLCYARRPEEMRLLLIDPKRVEMKIFEKLPHTLMPPVVESKKAVHALAWAVSEMEKRYEKFAQARARDLKTYNAKVLPKDRLPYIVIVIDELADLMFTSPKEVEDYICRLAQMARATGMHLIIATQRPSVNVVTGLIKANIPARVAFTLPSQTDSRTVIDIAGAEKLLGSGDMLFLTPRLSKPVRMQAPMINETAITNFIEYLIRLFGEPEYIDIDTANSNHPNEVVESYDPLLEQALEIIMQTGIASASRLQRQLRVGFTRAARLIDTLESLGIVSAPDGAKPRDILVDLEEAKQILGEHLKRDNV</sequence>
<dbReference type="InterPro" id="IPR027417">
    <property type="entry name" value="P-loop_NTPase"/>
</dbReference>
<dbReference type="Gene3D" id="3.30.980.40">
    <property type="match status" value="1"/>
</dbReference>
<evidence type="ECO:0000256" key="6">
    <source>
        <dbReference type="SAM" id="MobiDB-lite"/>
    </source>
</evidence>
<proteinExistence type="inferred from homology"/>
<feature type="compositionally biased region" description="Basic residues" evidence="6">
    <location>
        <begin position="11"/>
        <end position="21"/>
    </location>
</feature>
<gene>
    <name evidence="9" type="ordered locus">Tlie_1015</name>
</gene>
<dbReference type="InterPro" id="IPR002543">
    <property type="entry name" value="FtsK_dom"/>
</dbReference>
<dbReference type="InterPro" id="IPR036390">
    <property type="entry name" value="WH_DNA-bd_sf"/>
</dbReference>